<reference evidence="3" key="1">
    <citation type="submission" date="2017-10" db="EMBL/GenBank/DDBJ databases">
        <title>Rapid genome shrinkage in a self-fertile nematode reveals novel sperm competition proteins.</title>
        <authorList>
            <person name="Yin D."/>
            <person name="Schwarz E.M."/>
            <person name="Thomas C.G."/>
            <person name="Felde R.L."/>
            <person name="Korf I.F."/>
            <person name="Cutter A.D."/>
            <person name="Schartner C.M."/>
            <person name="Ralston E.J."/>
            <person name="Meyer B.J."/>
            <person name="Haag E.S."/>
        </authorList>
    </citation>
    <scope>NUCLEOTIDE SEQUENCE [LARGE SCALE GENOMIC DNA]</scope>
    <source>
        <strain evidence="3">JU1422</strain>
    </source>
</reference>
<gene>
    <name evidence="2" type="primary">Cni-Y37E11AM.2</name>
    <name evidence="2" type="synonym">Cnig_chr_IV.g15145</name>
    <name evidence="2" type="ORF">B9Z55_015145</name>
</gene>
<feature type="compositionally biased region" description="Basic residues" evidence="1">
    <location>
        <begin position="49"/>
        <end position="59"/>
    </location>
</feature>
<evidence type="ECO:0000313" key="2">
    <source>
        <dbReference type="EMBL" id="PIC35971.1"/>
    </source>
</evidence>
<protein>
    <submittedName>
        <fullName evidence="2">Uncharacterized protein</fullName>
    </submittedName>
</protein>
<feature type="compositionally biased region" description="Polar residues" evidence="1">
    <location>
        <begin position="31"/>
        <end position="43"/>
    </location>
</feature>
<keyword evidence="3" id="KW-1185">Reference proteome</keyword>
<accession>A0A2G5U9D3</accession>
<dbReference type="STRING" id="1611254.A0A2G5U9D3"/>
<name>A0A2G5U9D3_9PELO</name>
<proteinExistence type="predicted"/>
<evidence type="ECO:0000313" key="3">
    <source>
        <dbReference type="Proteomes" id="UP000230233"/>
    </source>
</evidence>
<evidence type="ECO:0000256" key="1">
    <source>
        <dbReference type="SAM" id="MobiDB-lite"/>
    </source>
</evidence>
<feature type="region of interest" description="Disordered" evidence="1">
    <location>
        <begin position="1"/>
        <end position="168"/>
    </location>
</feature>
<sequence length="229" mass="26116">MDLSEREDQTSDPDEDDNECKKVSKKIANVTLESDSLPESPQTAEDRAVRRKKRTKKKGQQMDVDPTPRNKAESENQALKPGKNYKNITEYMDCDGFESHISSSDESASEDNKGQEADDEQSDWVGDVGEASDTTPTHSPPFQPPLDRKLHARRSQNAHQTSSMQKKIEKFAREGGRGELVLETRFRDRASSSLLQRYLYKYHLEVVRRHRGSITLRKKFETPSTSTAR</sequence>
<dbReference type="Proteomes" id="UP000230233">
    <property type="component" value="Chromosome IV"/>
</dbReference>
<dbReference type="EMBL" id="PDUG01000004">
    <property type="protein sequence ID" value="PIC35971.1"/>
    <property type="molecule type" value="Genomic_DNA"/>
</dbReference>
<organism evidence="2 3">
    <name type="scientific">Caenorhabditis nigoni</name>
    <dbReference type="NCBI Taxonomy" id="1611254"/>
    <lineage>
        <taxon>Eukaryota</taxon>
        <taxon>Metazoa</taxon>
        <taxon>Ecdysozoa</taxon>
        <taxon>Nematoda</taxon>
        <taxon>Chromadorea</taxon>
        <taxon>Rhabditida</taxon>
        <taxon>Rhabditina</taxon>
        <taxon>Rhabditomorpha</taxon>
        <taxon>Rhabditoidea</taxon>
        <taxon>Rhabditidae</taxon>
        <taxon>Peloderinae</taxon>
        <taxon>Caenorhabditis</taxon>
    </lineage>
</organism>
<dbReference type="OrthoDB" id="5832955at2759"/>
<comment type="caution">
    <text evidence="2">The sequence shown here is derived from an EMBL/GenBank/DDBJ whole genome shotgun (WGS) entry which is preliminary data.</text>
</comment>
<dbReference type="AlphaFoldDB" id="A0A2G5U9D3"/>